<comment type="caution">
    <text evidence="2">The sequence shown here is derived from an EMBL/GenBank/DDBJ whole genome shotgun (WGS) entry which is preliminary data.</text>
</comment>
<feature type="region of interest" description="Disordered" evidence="1">
    <location>
        <begin position="77"/>
        <end position="98"/>
    </location>
</feature>
<evidence type="ECO:0000313" key="3">
    <source>
        <dbReference type="Proteomes" id="UP000821853"/>
    </source>
</evidence>
<evidence type="ECO:0000313" key="2">
    <source>
        <dbReference type="EMBL" id="KAH9383845.1"/>
    </source>
</evidence>
<dbReference type="Proteomes" id="UP000821853">
    <property type="component" value="Unassembled WGS sequence"/>
</dbReference>
<dbReference type="EMBL" id="JABSTR010001252">
    <property type="protein sequence ID" value="KAH9383845.1"/>
    <property type="molecule type" value="Genomic_DNA"/>
</dbReference>
<feature type="region of interest" description="Disordered" evidence="1">
    <location>
        <begin position="1"/>
        <end position="35"/>
    </location>
</feature>
<dbReference type="Gene3D" id="6.10.250.2910">
    <property type="match status" value="1"/>
</dbReference>
<dbReference type="VEuPathDB" id="VectorBase:HLOH_056886"/>
<reference evidence="2 3" key="1">
    <citation type="journal article" date="2020" name="Cell">
        <title>Large-Scale Comparative Analyses of Tick Genomes Elucidate Their Genetic Diversity and Vector Capacities.</title>
        <authorList>
            <consortium name="Tick Genome and Microbiome Consortium (TIGMIC)"/>
            <person name="Jia N."/>
            <person name="Wang J."/>
            <person name="Shi W."/>
            <person name="Du L."/>
            <person name="Sun Y."/>
            <person name="Zhan W."/>
            <person name="Jiang J.F."/>
            <person name="Wang Q."/>
            <person name="Zhang B."/>
            <person name="Ji P."/>
            <person name="Bell-Sakyi L."/>
            <person name="Cui X.M."/>
            <person name="Yuan T.T."/>
            <person name="Jiang B.G."/>
            <person name="Yang W.F."/>
            <person name="Lam T.T."/>
            <person name="Chang Q.C."/>
            <person name="Ding S.J."/>
            <person name="Wang X.J."/>
            <person name="Zhu J.G."/>
            <person name="Ruan X.D."/>
            <person name="Zhao L."/>
            <person name="Wei J.T."/>
            <person name="Ye R.Z."/>
            <person name="Que T.C."/>
            <person name="Du C.H."/>
            <person name="Zhou Y.H."/>
            <person name="Cheng J.X."/>
            <person name="Dai P.F."/>
            <person name="Guo W.B."/>
            <person name="Han X.H."/>
            <person name="Huang E.J."/>
            <person name="Li L.F."/>
            <person name="Wei W."/>
            <person name="Gao Y.C."/>
            <person name="Liu J.Z."/>
            <person name="Shao H.Z."/>
            <person name="Wang X."/>
            <person name="Wang C.C."/>
            <person name="Yang T.C."/>
            <person name="Huo Q.B."/>
            <person name="Li W."/>
            <person name="Chen H.Y."/>
            <person name="Chen S.E."/>
            <person name="Zhou L.G."/>
            <person name="Ni X.B."/>
            <person name="Tian J.H."/>
            <person name="Sheng Y."/>
            <person name="Liu T."/>
            <person name="Pan Y.S."/>
            <person name="Xia L.Y."/>
            <person name="Li J."/>
            <person name="Zhao F."/>
            <person name="Cao W.C."/>
        </authorList>
    </citation>
    <scope>NUCLEOTIDE SEQUENCE [LARGE SCALE GENOMIC DNA]</scope>
    <source>
        <strain evidence="2">HaeL-2018</strain>
    </source>
</reference>
<gene>
    <name evidence="2" type="ORF">HPB48_025615</name>
</gene>
<evidence type="ECO:0000256" key="1">
    <source>
        <dbReference type="SAM" id="MobiDB-lite"/>
    </source>
</evidence>
<dbReference type="AlphaFoldDB" id="A0A9J6HAP3"/>
<feature type="compositionally biased region" description="Basic and acidic residues" evidence="1">
    <location>
        <begin position="15"/>
        <end position="24"/>
    </location>
</feature>
<protein>
    <submittedName>
        <fullName evidence="2">Uncharacterized protein</fullName>
    </submittedName>
</protein>
<feature type="compositionally biased region" description="Basic and acidic residues" evidence="1">
    <location>
        <begin position="88"/>
        <end position="98"/>
    </location>
</feature>
<name>A0A9J6HAP3_HAELO</name>
<sequence length="141" mass="16105">MEDHRVQESDCEEMNGDHRPREASLNDSVGSSDEFHGCPEDALAARLDAMDKWELVQECLLMEQRVERLELKLRAARNAQADEQTQTEDERRLALDSEEQAKQKAAVFVEEIRKLALENELMRAQNRALGEALRESGVDLP</sequence>
<accession>A0A9J6HAP3</accession>
<keyword evidence="3" id="KW-1185">Reference proteome</keyword>
<dbReference type="OrthoDB" id="10058500at2759"/>
<proteinExistence type="predicted"/>
<organism evidence="2 3">
    <name type="scientific">Haemaphysalis longicornis</name>
    <name type="common">Bush tick</name>
    <dbReference type="NCBI Taxonomy" id="44386"/>
    <lineage>
        <taxon>Eukaryota</taxon>
        <taxon>Metazoa</taxon>
        <taxon>Ecdysozoa</taxon>
        <taxon>Arthropoda</taxon>
        <taxon>Chelicerata</taxon>
        <taxon>Arachnida</taxon>
        <taxon>Acari</taxon>
        <taxon>Parasitiformes</taxon>
        <taxon>Ixodida</taxon>
        <taxon>Ixodoidea</taxon>
        <taxon>Ixodidae</taxon>
        <taxon>Haemaphysalinae</taxon>
        <taxon>Haemaphysalis</taxon>
    </lineage>
</organism>